<protein>
    <submittedName>
        <fullName evidence="1">Uncharacterized protein</fullName>
    </submittedName>
</protein>
<name>A0A0F8YSV0_9ZZZZ</name>
<organism evidence="1">
    <name type="scientific">marine sediment metagenome</name>
    <dbReference type="NCBI Taxonomy" id="412755"/>
    <lineage>
        <taxon>unclassified sequences</taxon>
        <taxon>metagenomes</taxon>
        <taxon>ecological metagenomes</taxon>
    </lineage>
</organism>
<accession>A0A0F8YSV0</accession>
<dbReference type="AlphaFoldDB" id="A0A0F8YSV0"/>
<comment type="caution">
    <text evidence="1">The sequence shown here is derived from an EMBL/GenBank/DDBJ whole genome shotgun (WGS) entry which is preliminary data.</text>
</comment>
<dbReference type="EMBL" id="LAZR01067690">
    <property type="protein sequence ID" value="KKK51081.1"/>
    <property type="molecule type" value="Genomic_DNA"/>
</dbReference>
<gene>
    <name evidence="1" type="ORF">LCGC14_3118540</name>
</gene>
<evidence type="ECO:0000313" key="1">
    <source>
        <dbReference type="EMBL" id="KKK51081.1"/>
    </source>
</evidence>
<sequence length="88" mass="9651">MWTMYVDVMAAIIGRTIMVLDDGDQIMHQGPSLFKALAYIHEHGPHQFEIEGGAGLATVTINSLKNDSILHHEQTAALPPGVEWAERG</sequence>
<reference evidence="1" key="1">
    <citation type="journal article" date="2015" name="Nature">
        <title>Complex archaea that bridge the gap between prokaryotes and eukaryotes.</title>
        <authorList>
            <person name="Spang A."/>
            <person name="Saw J.H."/>
            <person name="Jorgensen S.L."/>
            <person name="Zaremba-Niedzwiedzka K."/>
            <person name="Martijn J."/>
            <person name="Lind A.E."/>
            <person name="van Eijk R."/>
            <person name="Schleper C."/>
            <person name="Guy L."/>
            <person name="Ettema T.J."/>
        </authorList>
    </citation>
    <scope>NUCLEOTIDE SEQUENCE</scope>
</reference>
<proteinExistence type="predicted"/>